<evidence type="ECO:0000313" key="2">
    <source>
        <dbReference type="EMBL" id="RWX42816.1"/>
    </source>
</evidence>
<organism evidence="2 3">
    <name type="scientific">Candidatus Electrothrix marina</name>
    <dbReference type="NCBI Taxonomy" id="1859130"/>
    <lineage>
        <taxon>Bacteria</taxon>
        <taxon>Pseudomonadati</taxon>
        <taxon>Thermodesulfobacteriota</taxon>
        <taxon>Desulfobulbia</taxon>
        <taxon>Desulfobulbales</taxon>
        <taxon>Desulfobulbaceae</taxon>
        <taxon>Candidatus Electrothrix</taxon>
    </lineage>
</organism>
<protein>
    <submittedName>
        <fullName evidence="2">Adenine deaminase C-terminal domain-containing protein</fullName>
        <ecNumber evidence="2">3.5.4.2</ecNumber>
    </submittedName>
</protein>
<keyword evidence="2" id="KW-0378">Hydrolase</keyword>
<name>A0A444IPR5_9BACT</name>
<proteinExistence type="predicted"/>
<accession>A0A444IPR5</accession>
<dbReference type="EC" id="3.5.4.2" evidence="2"/>
<gene>
    <name evidence="2" type="ORF">VT99_14283</name>
</gene>
<dbReference type="InterPro" id="IPR026912">
    <property type="entry name" value="Adenine_deam_C"/>
</dbReference>
<evidence type="ECO:0000259" key="1">
    <source>
        <dbReference type="Pfam" id="PF13382"/>
    </source>
</evidence>
<dbReference type="Proteomes" id="UP000286862">
    <property type="component" value="Unassembled WGS sequence"/>
</dbReference>
<evidence type="ECO:0000313" key="3">
    <source>
        <dbReference type="Proteomes" id="UP000286862"/>
    </source>
</evidence>
<feature type="non-terminal residue" evidence="2">
    <location>
        <position position="1"/>
    </location>
</feature>
<reference evidence="2 3" key="1">
    <citation type="submission" date="2017-01" db="EMBL/GenBank/DDBJ databases">
        <title>The cable genome- insights into the physiology and evolution of filamentous bacteria capable of sulfide oxidation via long distance electron transfer.</title>
        <authorList>
            <person name="Schreiber L."/>
            <person name="Bjerg J.T."/>
            <person name="Boggild A."/>
            <person name="Van De Vossenberg J."/>
            <person name="Meysman F."/>
            <person name="Nielsen L.P."/>
            <person name="Schramm A."/>
            <person name="Kjeldsen K.U."/>
        </authorList>
    </citation>
    <scope>NUCLEOTIDE SEQUENCE [LARGE SCALE GENOMIC DNA]</scope>
    <source>
        <strain evidence="2">A2</strain>
    </source>
</reference>
<dbReference type="Pfam" id="PF13382">
    <property type="entry name" value="Adenine_deam_C"/>
    <property type="match status" value="1"/>
</dbReference>
<dbReference type="EMBL" id="MTKQ01000428">
    <property type="protein sequence ID" value="RWX42816.1"/>
    <property type="molecule type" value="Genomic_DNA"/>
</dbReference>
<sequence length="66" mass="7309">VCDSLQKLERATKKLGITLENPFMLLSFLALPVIPELKITDKGLVDVLKFSTVPLQGDTVKNKKIV</sequence>
<feature type="domain" description="Adenine deaminase C-terminal" evidence="1">
    <location>
        <begin position="1"/>
        <end position="50"/>
    </location>
</feature>
<comment type="caution">
    <text evidence="2">The sequence shown here is derived from an EMBL/GenBank/DDBJ whole genome shotgun (WGS) entry which is preliminary data.</text>
</comment>
<dbReference type="GO" id="GO:0000034">
    <property type="term" value="F:adenine deaminase activity"/>
    <property type="evidence" value="ECO:0007669"/>
    <property type="project" value="UniProtKB-EC"/>
</dbReference>
<dbReference type="AlphaFoldDB" id="A0A444IPR5"/>